<comment type="subcellular location">
    <subcellularLocation>
        <location evidence="1">Cell membrane</location>
    </subcellularLocation>
</comment>
<evidence type="ECO:0000256" key="3">
    <source>
        <dbReference type="ARBA" id="ARBA00022692"/>
    </source>
</evidence>
<organism evidence="5 6">
    <name type="scientific">Saguinus oedipus</name>
    <name type="common">Cotton-top tamarin</name>
    <name type="synonym">Oedipomidas oedipus</name>
    <dbReference type="NCBI Taxonomy" id="9490"/>
    <lineage>
        <taxon>Eukaryota</taxon>
        <taxon>Metazoa</taxon>
        <taxon>Chordata</taxon>
        <taxon>Craniata</taxon>
        <taxon>Vertebrata</taxon>
        <taxon>Euteleostomi</taxon>
        <taxon>Mammalia</taxon>
        <taxon>Eutheria</taxon>
        <taxon>Euarchontoglires</taxon>
        <taxon>Primates</taxon>
        <taxon>Haplorrhini</taxon>
        <taxon>Platyrrhini</taxon>
        <taxon>Cebidae</taxon>
        <taxon>Callitrichinae</taxon>
        <taxon>Saguinus</taxon>
    </lineage>
</organism>
<proteinExistence type="predicted"/>
<accession>A0ABQ9UBP7</accession>
<comment type="caution">
    <text evidence="5">The sequence shown here is derived from an EMBL/GenBank/DDBJ whole genome shotgun (WGS) entry which is preliminary data.</text>
</comment>
<keyword evidence="6" id="KW-1185">Reference proteome</keyword>
<keyword evidence="3" id="KW-0812">Transmembrane</keyword>
<evidence type="ECO:0000313" key="6">
    <source>
        <dbReference type="Proteomes" id="UP001266305"/>
    </source>
</evidence>
<keyword evidence="4" id="KW-1133">Transmembrane helix</keyword>
<feature type="non-terminal residue" evidence="5">
    <location>
        <position position="1"/>
    </location>
</feature>
<dbReference type="Proteomes" id="UP001266305">
    <property type="component" value="Unassembled WGS sequence"/>
</dbReference>
<evidence type="ECO:0000313" key="5">
    <source>
        <dbReference type="EMBL" id="KAK2094487.1"/>
    </source>
</evidence>
<keyword evidence="4" id="KW-0472">Membrane</keyword>
<evidence type="ECO:0000256" key="4">
    <source>
        <dbReference type="ARBA" id="ARBA00022989"/>
    </source>
</evidence>
<evidence type="ECO:0000256" key="1">
    <source>
        <dbReference type="ARBA" id="ARBA00004236"/>
    </source>
</evidence>
<name>A0ABQ9UBP7_SAGOE</name>
<sequence length="162" mass="17152">APLLLLLCCCKRRQPEGLGTRFAPVPEGGEGVMQSWRIEGAHPEDRDVSNVCAPMTASNTQDRMDSSEIYTNTYAAGGTVEGGVSGVELNTGLGTAAGLVAGGAAGATRKRSFTVGTLRDYADSDVNMAFLDSYFSEKAYAYADEDEGRPANDCLLIYDHEG</sequence>
<dbReference type="InterPro" id="IPR009122">
    <property type="entry name" value="Desmosomal_cadherin"/>
</dbReference>
<reference evidence="5 6" key="1">
    <citation type="submission" date="2023-05" db="EMBL/GenBank/DDBJ databases">
        <title>B98-5 Cell Line De Novo Hybrid Assembly: An Optical Mapping Approach.</title>
        <authorList>
            <person name="Kananen K."/>
            <person name="Auerbach J.A."/>
            <person name="Kautto E."/>
            <person name="Blachly J.S."/>
        </authorList>
    </citation>
    <scope>NUCLEOTIDE SEQUENCE [LARGE SCALE GENOMIC DNA]</scope>
    <source>
        <strain evidence="5">B95-8</strain>
        <tissue evidence="5">Cell line</tissue>
    </source>
</reference>
<dbReference type="EMBL" id="JASSZA010000014">
    <property type="protein sequence ID" value="KAK2094487.1"/>
    <property type="molecule type" value="Genomic_DNA"/>
</dbReference>
<gene>
    <name evidence="5" type="primary">DSG4_2</name>
    <name evidence="5" type="ORF">P7K49_028225</name>
</gene>
<dbReference type="PRINTS" id="PR01819">
    <property type="entry name" value="DESMOGLEIN"/>
</dbReference>
<protein>
    <submittedName>
        <fullName evidence="5">Desmoglein-4</fullName>
    </submittedName>
</protein>
<keyword evidence="2" id="KW-1003">Cell membrane</keyword>
<evidence type="ECO:0000256" key="2">
    <source>
        <dbReference type="ARBA" id="ARBA00022475"/>
    </source>
</evidence>
<feature type="non-terminal residue" evidence="5">
    <location>
        <position position="162"/>
    </location>
</feature>